<dbReference type="Pfam" id="PF09458">
    <property type="entry name" value="H_lectin"/>
    <property type="match status" value="1"/>
</dbReference>
<dbReference type="EMBL" id="JAATOP010000001">
    <property type="protein sequence ID" value="NIY71040.1"/>
    <property type="molecule type" value="Genomic_DNA"/>
</dbReference>
<comment type="caution">
    <text evidence="2">The sequence shown here is derived from an EMBL/GenBank/DDBJ whole genome shotgun (WGS) entry which is preliminary data.</text>
</comment>
<organism evidence="2 3">
    <name type="scientific">Marivivens donghaensis</name>
    <dbReference type="NCBI Taxonomy" id="1699413"/>
    <lineage>
        <taxon>Bacteria</taxon>
        <taxon>Pseudomonadati</taxon>
        <taxon>Pseudomonadota</taxon>
        <taxon>Alphaproteobacteria</taxon>
        <taxon>Rhodobacterales</taxon>
        <taxon>Paracoccaceae</taxon>
        <taxon>Marivivens group</taxon>
        <taxon>Marivivens</taxon>
    </lineage>
</organism>
<sequence>MLKLENHLIGVDQGDVVLFSDFDTDGDMWTGEGPRLTRFPVTFRKAYRKLPAVQAWVSMLDMSNQSNARIDVQVENINSEGCEIVFRTWGDTRIARARAAWMSIGELRHDDDWDIE</sequence>
<name>A0ABX0VTF0_9RHOB</name>
<dbReference type="InterPro" id="IPR019019">
    <property type="entry name" value="H-type_lectin_domain"/>
</dbReference>
<keyword evidence="3" id="KW-1185">Reference proteome</keyword>
<evidence type="ECO:0000313" key="3">
    <source>
        <dbReference type="Proteomes" id="UP000709466"/>
    </source>
</evidence>
<dbReference type="Gene3D" id="2.60.40.2080">
    <property type="match status" value="1"/>
</dbReference>
<evidence type="ECO:0000259" key="1">
    <source>
        <dbReference type="Pfam" id="PF09458"/>
    </source>
</evidence>
<reference evidence="2 3" key="1">
    <citation type="submission" date="2020-03" db="EMBL/GenBank/DDBJ databases">
        <title>Bacterial isolates of synthetic phycosphere.</title>
        <authorList>
            <person name="Fu H."/>
            <person name="Moran M.A."/>
        </authorList>
    </citation>
    <scope>NUCLEOTIDE SEQUENCE [LARGE SCALE GENOMIC DNA]</scope>
    <source>
        <strain evidence="2 3">HF1</strain>
    </source>
</reference>
<gene>
    <name evidence="2" type="ORF">HCZ30_01165</name>
</gene>
<evidence type="ECO:0000313" key="2">
    <source>
        <dbReference type="EMBL" id="NIY71040.1"/>
    </source>
</evidence>
<feature type="domain" description="H-type lectin" evidence="1">
    <location>
        <begin position="40"/>
        <end position="103"/>
    </location>
</feature>
<dbReference type="SUPFAM" id="SSF141086">
    <property type="entry name" value="Agglutinin HPA-like"/>
    <property type="match status" value="1"/>
</dbReference>
<protein>
    <recommendedName>
        <fullName evidence="1">H-type lectin domain-containing protein</fullName>
    </recommendedName>
</protein>
<proteinExistence type="predicted"/>
<dbReference type="Proteomes" id="UP000709466">
    <property type="component" value="Unassembled WGS sequence"/>
</dbReference>
<accession>A0ABX0VTF0</accession>
<dbReference type="InterPro" id="IPR037221">
    <property type="entry name" value="H-type_lectin_dom_sf"/>
</dbReference>
<dbReference type="RefSeq" id="WP_167635930.1">
    <property type="nucleotide sequence ID" value="NZ_JAATOP010000001.1"/>
</dbReference>